<dbReference type="Proteomes" id="UP001174936">
    <property type="component" value="Unassembled WGS sequence"/>
</dbReference>
<evidence type="ECO:0000256" key="3">
    <source>
        <dbReference type="ARBA" id="ARBA00043952"/>
    </source>
</evidence>
<dbReference type="InterPro" id="IPR052415">
    <property type="entry name" value="Diphthine_MTase"/>
</dbReference>
<dbReference type="GO" id="GO:0017183">
    <property type="term" value="P:protein histidyl modification to diphthamide"/>
    <property type="evidence" value="ECO:0007669"/>
    <property type="project" value="TreeGrafter"/>
</dbReference>
<dbReference type="InterPro" id="IPR036322">
    <property type="entry name" value="WD40_repeat_dom_sf"/>
</dbReference>
<dbReference type="InterPro" id="IPR015943">
    <property type="entry name" value="WD40/YVTN_repeat-like_dom_sf"/>
</dbReference>
<dbReference type="GO" id="GO:0061685">
    <property type="term" value="F:diphthine methylesterase activity"/>
    <property type="evidence" value="ECO:0007669"/>
    <property type="project" value="TreeGrafter"/>
</dbReference>
<protein>
    <recommendedName>
        <fullName evidence="6">Diphthine methyltransferase</fullName>
    </recommendedName>
</protein>
<organism evidence="4 5">
    <name type="scientific">Cercophora newfieldiana</name>
    <dbReference type="NCBI Taxonomy" id="92897"/>
    <lineage>
        <taxon>Eukaryota</taxon>
        <taxon>Fungi</taxon>
        <taxon>Dikarya</taxon>
        <taxon>Ascomycota</taxon>
        <taxon>Pezizomycotina</taxon>
        <taxon>Sordariomycetes</taxon>
        <taxon>Sordariomycetidae</taxon>
        <taxon>Sordariales</taxon>
        <taxon>Lasiosphaeriaceae</taxon>
        <taxon>Cercophora</taxon>
    </lineage>
</organism>
<evidence type="ECO:0008006" key="6">
    <source>
        <dbReference type="Google" id="ProtNLM"/>
    </source>
</evidence>
<dbReference type="AlphaFoldDB" id="A0AA40CSA0"/>
<keyword evidence="2" id="KW-0677">Repeat</keyword>
<dbReference type="PANTHER" id="PTHR46042:SF1">
    <property type="entry name" value="DIPHTHINE METHYLTRANSFERASE"/>
    <property type="match status" value="1"/>
</dbReference>
<evidence type="ECO:0000256" key="1">
    <source>
        <dbReference type="ARBA" id="ARBA00022574"/>
    </source>
</evidence>
<evidence type="ECO:0000256" key="2">
    <source>
        <dbReference type="ARBA" id="ARBA00022737"/>
    </source>
</evidence>
<comment type="pathway">
    <text evidence="3">Protein modification.</text>
</comment>
<comment type="caution">
    <text evidence="4">The sequence shown here is derived from an EMBL/GenBank/DDBJ whole genome shotgun (WGS) entry which is preliminary data.</text>
</comment>
<dbReference type="EMBL" id="JAULSV010000003">
    <property type="protein sequence ID" value="KAK0648802.1"/>
    <property type="molecule type" value="Genomic_DNA"/>
</dbReference>
<reference evidence="4" key="1">
    <citation type="submission" date="2023-06" db="EMBL/GenBank/DDBJ databases">
        <title>Genome-scale phylogeny and comparative genomics of the fungal order Sordariales.</title>
        <authorList>
            <consortium name="Lawrence Berkeley National Laboratory"/>
            <person name="Hensen N."/>
            <person name="Bonometti L."/>
            <person name="Westerberg I."/>
            <person name="Brannstrom I.O."/>
            <person name="Guillou S."/>
            <person name="Cros-Aarteil S."/>
            <person name="Calhoun S."/>
            <person name="Haridas S."/>
            <person name="Kuo A."/>
            <person name="Mondo S."/>
            <person name="Pangilinan J."/>
            <person name="Riley R."/>
            <person name="Labutti K."/>
            <person name="Andreopoulos B."/>
            <person name="Lipzen A."/>
            <person name="Chen C."/>
            <person name="Yanf M."/>
            <person name="Daum C."/>
            <person name="Ng V."/>
            <person name="Clum A."/>
            <person name="Steindorff A."/>
            <person name="Ohm R."/>
            <person name="Martin F."/>
            <person name="Silar P."/>
            <person name="Natvig D."/>
            <person name="Lalanne C."/>
            <person name="Gautier V."/>
            <person name="Ament-Velasquez S.L."/>
            <person name="Kruys A."/>
            <person name="Hutchinson M.I."/>
            <person name="Powell A.J."/>
            <person name="Barry K."/>
            <person name="Miller A.N."/>
            <person name="Grigoriev I.V."/>
            <person name="Debuchy R."/>
            <person name="Gladieux P."/>
            <person name="Thoren M.H."/>
            <person name="Johannesson H."/>
        </authorList>
    </citation>
    <scope>NUCLEOTIDE SEQUENCE</scope>
    <source>
        <strain evidence="4">SMH2532-1</strain>
    </source>
</reference>
<keyword evidence="1" id="KW-0853">WD repeat</keyword>
<proteinExistence type="predicted"/>
<dbReference type="PANTHER" id="PTHR46042">
    <property type="entry name" value="DIPHTHINE METHYLTRANSFERASE"/>
    <property type="match status" value="1"/>
</dbReference>
<evidence type="ECO:0000313" key="5">
    <source>
        <dbReference type="Proteomes" id="UP001174936"/>
    </source>
</evidence>
<dbReference type="SUPFAM" id="SSF50978">
    <property type="entry name" value="WD40 repeat-like"/>
    <property type="match status" value="1"/>
</dbReference>
<gene>
    <name evidence="4" type="ORF">B0T16DRAFT_408852</name>
</gene>
<sequence>MADQNEVLEPISSTRSLQLDLPPSCVEFCPASQNYFLVGTYNLQKDEELAAANVEQSGNETQGAGPAKPQTRNGSILAFRLAEKTITHIQTEPLPSAILDLHFNPIDGFRDYCGAVSSTATLTMFRFCPDEAQPLRHIRTMGMAAMARDTADAAEPDSPLDLLFLSFCWHPSKADTMAITTSTGNVHLVRLGSIESDHWTLDSDPIITHSLEAWCVAISPSLKVPRQDKEGEFTIFSGGDDSVLCYRNFVLPRDSVTTEADYTLCDTTVSIKRKHEAGVTAILPLPVREAGLELVLTGSYDDHIRLFSVGPAAYGPAATKLLAKQNLGGGVWRLKLVSVRDESGNDSRWKIVVLASCMHGGAGVVELVKAAEGDYHFRVVGSFVEHKSMNYGSDVQPGLGGEMQVISTSFYDKLLCLWEFGLV</sequence>
<evidence type="ECO:0000313" key="4">
    <source>
        <dbReference type="EMBL" id="KAK0648802.1"/>
    </source>
</evidence>
<dbReference type="GO" id="GO:0005737">
    <property type="term" value="C:cytoplasm"/>
    <property type="evidence" value="ECO:0007669"/>
    <property type="project" value="TreeGrafter"/>
</dbReference>
<accession>A0AA40CSA0</accession>
<keyword evidence="5" id="KW-1185">Reference proteome</keyword>
<name>A0AA40CSA0_9PEZI</name>
<dbReference type="Gene3D" id="2.130.10.10">
    <property type="entry name" value="YVTN repeat-like/Quinoprotein amine dehydrogenase"/>
    <property type="match status" value="1"/>
</dbReference>